<dbReference type="Pfam" id="PF20946">
    <property type="entry name" value="Ctf4_C"/>
    <property type="match status" value="1"/>
</dbReference>
<comment type="similarity">
    <text evidence="1">Belongs to the UDP-glycosyltransferase family.</text>
</comment>
<evidence type="ECO:0000259" key="5">
    <source>
        <dbReference type="Pfam" id="PF20946"/>
    </source>
</evidence>
<dbReference type="PANTHER" id="PTHR48047:SF8">
    <property type="entry name" value="FLAVONOL 3-O-GLUCOSYLTRANSFERASE UGT89B1"/>
    <property type="match status" value="1"/>
</dbReference>
<dbReference type="PANTHER" id="PTHR48047">
    <property type="entry name" value="GLYCOSYLTRANSFERASE"/>
    <property type="match status" value="1"/>
</dbReference>
<dbReference type="InterPro" id="IPR048591">
    <property type="entry name" value="WDHD1/CFT4_hel"/>
</dbReference>
<feature type="compositionally biased region" description="Polar residues" evidence="3">
    <location>
        <begin position="743"/>
        <end position="753"/>
    </location>
</feature>
<keyword evidence="2" id="KW-0808">Transferase</keyword>
<dbReference type="Proteomes" id="UP001161247">
    <property type="component" value="Chromosome 7"/>
</dbReference>
<organism evidence="6 7">
    <name type="scientific">Oldenlandia corymbosa var. corymbosa</name>
    <dbReference type="NCBI Taxonomy" id="529605"/>
    <lineage>
        <taxon>Eukaryota</taxon>
        <taxon>Viridiplantae</taxon>
        <taxon>Streptophyta</taxon>
        <taxon>Embryophyta</taxon>
        <taxon>Tracheophyta</taxon>
        <taxon>Spermatophyta</taxon>
        <taxon>Magnoliopsida</taxon>
        <taxon>eudicotyledons</taxon>
        <taxon>Gunneridae</taxon>
        <taxon>Pentapetalae</taxon>
        <taxon>asterids</taxon>
        <taxon>lamiids</taxon>
        <taxon>Gentianales</taxon>
        <taxon>Rubiaceae</taxon>
        <taxon>Rubioideae</taxon>
        <taxon>Spermacoceae</taxon>
        <taxon>Hedyotis-Oldenlandia complex</taxon>
        <taxon>Oldenlandia</taxon>
    </lineage>
</organism>
<dbReference type="Pfam" id="PF12341">
    <property type="entry name" value="Mcl1_mid"/>
    <property type="match status" value="1"/>
</dbReference>
<evidence type="ECO:0000256" key="3">
    <source>
        <dbReference type="SAM" id="MobiDB-lite"/>
    </source>
</evidence>
<reference evidence="6" key="1">
    <citation type="submission" date="2023-03" db="EMBL/GenBank/DDBJ databases">
        <authorList>
            <person name="Julca I."/>
        </authorList>
    </citation>
    <scope>NUCLEOTIDE SEQUENCE</scope>
</reference>
<dbReference type="EMBL" id="OX459124">
    <property type="protein sequence ID" value="CAI9113387.1"/>
    <property type="molecule type" value="Genomic_DNA"/>
</dbReference>
<feature type="domain" description="WDHD1/CFT4 second beta-propeller" evidence="4">
    <location>
        <begin position="469"/>
        <end position="512"/>
    </location>
</feature>
<dbReference type="InterPro" id="IPR002213">
    <property type="entry name" value="UDP_glucos_trans"/>
</dbReference>
<evidence type="ECO:0000256" key="1">
    <source>
        <dbReference type="ARBA" id="ARBA00009995"/>
    </source>
</evidence>
<evidence type="ECO:0000256" key="2">
    <source>
        <dbReference type="ARBA" id="ARBA00022679"/>
    </source>
</evidence>
<dbReference type="Gene3D" id="3.40.50.2000">
    <property type="entry name" value="Glycogen Phosphorylase B"/>
    <property type="match status" value="2"/>
</dbReference>
<protein>
    <submittedName>
        <fullName evidence="6">OLC1v1013980C1</fullName>
    </submittedName>
</protein>
<evidence type="ECO:0000313" key="6">
    <source>
        <dbReference type="EMBL" id="CAI9113387.1"/>
    </source>
</evidence>
<proteinExistence type="inferred from homology"/>
<keyword evidence="7" id="KW-1185">Reference proteome</keyword>
<feature type="domain" description="WDHD1/CFT4 helical bundle" evidence="5">
    <location>
        <begin position="522"/>
        <end position="625"/>
    </location>
</feature>
<dbReference type="AlphaFoldDB" id="A0AAV1E1P8"/>
<feature type="compositionally biased region" description="Basic and acidic residues" evidence="3">
    <location>
        <begin position="679"/>
        <end position="705"/>
    </location>
</feature>
<dbReference type="SUPFAM" id="SSF53756">
    <property type="entry name" value="UDP-Glycosyltransferase/glycogen phosphorylase"/>
    <property type="match status" value="1"/>
</dbReference>
<evidence type="ECO:0000313" key="7">
    <source>
        <dbReference type="Proteomes" id="UP001161247"/>
    </source>
</evidence>
<dbReference type="GO" id="GO:0035251">
    <property type="term" value="F:UDP-glucosyltransferase activity"/>
    <property type="evidence" value="ECO:0007669"/>
    <property type="project" value="TreeGrafter"/>
</dbReference>
<accession>A0AAV1E1P8</accession>
<feature type="region of interest" description="Disordered" evidence="3">
    <location>
        <begin position="653"/>
        <end position="766"/>
    </location>
</feature>
<dbReference type="CDD" id="cd03784">
    <property type="entry name" value="GT1_Gtf-like"/>
    <property type="match status" value="1"/>
</dbReference>
<sequence>MNQQKAHILIFPYPSQGHMVPLLNFTHQLSIRGLDITILITPKNLHLLSPILSENPSIQTLVCPFPEHPSIPAGVENTKDLPLDAFRAMMIALTRLSDPVKLWFHSHPSPPTAIVFDFFLGWTNGLAAELGIPGYVFSPSGGLALSVIFSLWRDFPRKENPGNENELIHFPKLPNSPAYPWRQLSTVYRDYIANENNPVHETIKASFLSNLASFGLVINTVTELEKTYLDHLKESLGHNRVWAVGPILPPPENHHQSQSVPPGSSSIPASEVLEWLDNCKVDNSVVYVCFGTQFALSRDQMEALTSALEKSGVRFILSIKGPTKGNEGSENDEIIPSGFEERVAGRGLVNRGLAPQFANATLIVDELKVGCRVCEGNQTVPDSDKLAGILAKGVGDFEAERRRALEFQRAALGALKQGRIEVFDAFLPLDTWKSLFERVVHEISKLIYKYFSMLSMARNVSYMLNLYHTNENYWIVGFNATKLFCVVCKSPSSFPQTTPKPLLTLLDLSVPLATSDLGAESLENEFVLNNMHLFQVQKKIEEAASVGQDTGSLDDEAFNTEAALDRCILRLIASCCNGDKLVRATELVKLLSMEKSVRGAIKLVTALKLPNLADRFNCILEERLMNEARESAIHPKCNTPLQAPDSFFRPALAESSKQKEDTVSPFPPQRSSFTACQRKGIEEEQSKDKKGKEPIQATKSEKPVEVKSPVKPKILREATSLAKQPEDSPITSNRPSNPFAKKSNGQENSSLLNSLKKIKTENQGKR</sequence>
<dbReference type="InterPro" id="IPR022100">
    <property type="entry name" value="WDHD1/CFT4_beta-prop_2nd"/>
</dbReference>
<evidence type="ECO:0000259" key="4">
    <source>
        <dbReference type="Pfam" id="PF12341"/>
    </source>
</evidence>
<name>A0AAV1E1P8_OLDCO</name>
<gene>
    <name evidence="6" type="ORF">OLC1_LOCUS20413</name>
</gene>